<accession>A0A212JH73</accession>
<keyword evidence="4" id="KW-0378">Hydrolase</keyword>
<dbReference type="InterPro" id="IPR017871">
    <property type="entry name" value="ABC_transporter-like_CS"/>
</dbReference>
<dbReference type="EMBL" id="FLUN01000001">
    <property type="protein sequence ID" value="SBV98809.1"/>
    <property type="molecule type" value="Genomic_DNA"/>
</dbReference>
<dbReference type="SMART" id="SM00382">
    <property type="entry name" value="AAA"/>
    <property type="match status" value="1"/>
</dbReference>
<dbReference type="Pfam" id="PF00005">
    <property type="entry name" value="ABC_tran"/>
    <property type="match status" value="1"/>
</dbReference>
<reference evidence="4" key="1">
    <citation type="submission" date="2016-04" db="EMBL/GenBank/DDBJ databases">
        <authorList>
            <person name="Evans L.H."/>
            <person name="Alamgir A."/>
            <person name="Owens N."/>
            <person name="Weber N.D."/>
            <person name="Virtaneva K."/>
            <person name="Barbian K."/>
            <person name="Babar A."/>
            <person name="Rosenke K."/>
        </authorList>
    </citation>
    <scope>NUCLEOTIDE SEQUENCE</scope>
    <source>
        <strain evidence="4">86</strain>
    </source>
</reference>
<keyword evidence="1" id="KW-0547">Nucleotide-binding</keyword>
<dbReference type="EC" id="3.6.3.-" evidence="4"/>
<sequence length="312" mass="34118">MDDILSVTNLVKRYGSLTAVDGISFSVPAGSLFAFLGPNGAGKSSTIHCICTLQGFDSGSITLAGHQAGREDDAIRRAIGVVFQDSVLDSLLTVRENLSARAAMYGITGKAFQTRLANVSDVVDLGDFMDRRYGKLSGGQKRRADIARGLIHTPQMLFLDEPTTGLDPQTRTRVWECIRTLQKDTGVTVFLTTHYMDEAARADMVAVIDHGKLIAQDTPLRLKAQYGQHKLRLIPIDGSARNALEQYLSNRGLTYRPHTEYVTVNLANTIDAVDIVNDVRPMLSEFELMRGSMDDVFLALTGHEIREGSGVA</sequence>
<name>A0A212JH73_9FIRM</name>
<dbReference type="PANTHER" id="PTHR43582">
    <property type="entry name" value="LINEARMYCIN RESISTANCE ATP-BINDING PROTEIN LNRL"/>
    <property type="match status" value="1"/>
</dbReference>
<dbReference type="SUPFAM" id="SSF52540">
    <property type="entry name" value="P-loop containing nucleoside triphosphate hydrolases"/>
    <property type="match status" value="1"/>
</dbReference>
<dbReference type="InterPro" id="IPR003593">
    <property type="entry name" value="AAA+_ATPase"/>
</dbReference>
<dbReference type="Gene3D" id="3.40.50.300">
    <property type="entry name" value="P-loop containing nucleotide triphosphate hydrolases"/>
    <property type="match status" value="1"/>
</dbReference>
<evidence type="ECO:0000256" key="1">
    <source>
        <dbReference type="ARBA" id="ARBA00022741"/>
    </source>
</evidence>
<dbReference type="GO" id="GO:0016887">
    <property type="term" value="F:ATP hydrolysis activity"/>
    <property type="evidence" value="ECO:0007669"/>
    <property type="project" value="InterPro"/>
</dbReference>
<dbReference type="AlphaFoldDB" id="A0A212JH73"/>
<keyword evidence="2 4" id="KW-0067">ATP-binding</keyword>
<organism evidence="4">
    <name type="scientific">uncultured Eubacteriales bacterium</name>
    <dbReference type="NCBI Taxonomy" id="172733"/>
    <lineage>
        <taxon>Bacteria</taxon>
        <taxon>Bacillati</taxon>
        <taxon>Bacillota</taxon>
        <taxon>Clostridia</taxon>
        <taxon>Eubacteriales</taxon>
        <taxon>environmental samples</taxon>
    </lineage>
</organism>
<dbReference type="InterPro" id="IPR003439">
    <property type="entry name" value="ABC_transporter-like_ATP-bd"/>
</dbReference>
<protein>
    <submittedName>
        <fullName evidence="4">Daunorubicin/doxorubicin resistance ATP-binding protein DrrA</fullName>
        <ecNumber evidence="4">3.6.3.-</ecNumber>
    </submittedName>
</protein>
<evidence type="ECO:0000259" key="3">
    <source>
        <dbReference type="PROSITE" id="PS50893"/>
    </source>
</evidence>
<feature type="domain" description="ABC transporter" evidence="3">
    <location>
        <begin position="5"/>
        <end position="235"/>
    </location>
</feature>
<evidence type="ECO:0000313" key="4">
    <source>
        <dbReference type="EMBL" id="SBV98809.1"/>
    </source>
</evidence>
<gene>
    <name evidence="4" type="primary">drrA</name>
    <name evidence="4" type="ORF">KL86CLO1_11089</name>
</gene>
<dbReference type="InterPro" id="IPR027417">
    <property type="entry name" value="P-loop_NTPase"/>
</dbReference>
<dbReference type="PROSITE" id="PS00211">
    <property type="entry name" value="ABC_TRANSPORTER_1"/>
    <property type="match status" value="1"/>
</dbReference>
<proteinExistence type="predicted"/>
<dbReference type="PANTHER" id="PTHR43582:SF2">
    <property type="entry name" value="LINEARMYCIN RESISTANCE ATP-BINDING PROTEIN LNRL"/>
    <property type="match status" value="1"/>
</dbReference>
<dbReference type="PROSITE" id="PS50893">
    <property type="entry name" value="ABC_TRANSPORTER_2"/>
    <property type="match status" value="1"/>
</dbReference>
<dbReference type="GO" id="GO:0005524">
    <property type="term" value="F:ATP binding"/>
    <property type="evidence" value="ECO:0007669"/>
    <property type="project" value="UniProtKB-KW"/>
</dbReference>
<evidence type="ECO:0000256" key="2">
    <source>
        <dbReference type="ARBA" id="ARBA00022840"/>
    </source>
</evidence>